<evidence type="ECO:0000256" key="4">
    <source>
        <dbReference type="ARBA" id="ARBA00022989"/>
    </source>
</evidence>
<proteinExistence type="inferred from homology"/>
<keyword evidence="11" id="KW-1185">Reference proteome</keyword>
<evidence type="ECO:0000256" key="5">
    <source>
        <dbReference type="ARBA" id="ARBA00023136"/>
    </source>
</evidence>
<keyword evidence="5 8" id="KW-0472">Membrane</keyword>
<dbReference type="Pfam" id="PF01618">
    <property type="entry name" value="MotA_ExbB"/>
    <property type="match status" value="1"/>
</dbReference>
<feature type="compositionally biased region" description="Pro residues" evidence="7">
    <location>
        <begin position="254"/>
        <end position="263"/>
    </location>
</feature>
<keyword evidence="2" id="KW-1003">Cell membrane</keyword>
<keyword evidence="6" id="KW-0653">Protein transport</keyword>
<dbReference type="Proteomes" id="UP000244384">
    <property type="component" value="Chromosome"/>
</dbReference>
<reference evidence="11" key="1">
    <citation type="submission" date="2018-01" db="EMBL/GenBank/DDBJ databases">
        <authorList>
            <person name="Li J."/>
        </authorList>
    </citation>
    <scope>NUCLEOTIDE SEQUENCE [LARGE SCALE GENOMIC DNA]</scope>
    <source>
        <strain evidence="11">592</strain>
    </source>
</reference>
<feature type="transmembrane region" description="Helical" evidence="8">
    <location>
        <begin position="33"/>
        <end position="56"/>
    </location>
</feature>
<accession>A0A2S0WJC9</accession>
<dbReference type="KEGG" id="aez:C3E78_03690"/>
<keyword evidence="4 8" id="KW-1133">Transmembrane helix</keyword>
<dbReference type="PANTHER" id="PTHR30625">
    <property type="entry name" value="PROTEIN TOLQ"/>
    <property type="match status" value="1"/>
</dbReference>
<evidence type="ECO:0000313" key="10">
    <source>
        <dbReference type="EMBL" id="AWB91392.1"/>
    </source>
</evidence>
<gene>
    <name evidence="10" type="ORF">C3E78_03690</name>
</gene>
<dbReference type="AlphaFoldDB" id="A0A2S0WJC9"/>
<feature type="region of interest" description="Disordered" evidence="7">
    <location>
        <begin position="231"/>
        <end position="274"/>
    </location>
</feature>
<evidence type="ECO:0000256" key="3">
    <source>
        <dbReference type="ARBA" id="ARBA00022692"/>
    </source>
</evidence>
<evidence type="ECO:0000256" key="2">
    <source>
        <dbReference type="ARBA" id="ARBA00022475"/>
    </source>
</evidence>
<comment type="subcellular location">
    <subcellularLocation>
        <location evidence="1">Cell membrane</location>
        <topology evidence="1">Multi-pass membrane protein</topology>
    </subcellularLocation>
    <subcellularLocation>
        <location evidence="6">Membrane</location>
        <topology evidence="6">Multi-pass membrane protein</topology>
    </subcellularLocation>
</comment>
<keyword evidence="6" id="KW-0813">Transport</keyword>
<evidence type="ECO:0000256" key="6">
    <source>
        <dbReference type="RuleBase" id="RU004057"/>
    </source>
</evidence>
<accession>A0A5F2EME9</accession>
<keyword evidence="3 8" id="KW-0812">Transmembrane</keyword>
<dbReference type="InterPro" id="IPR050790">
    <property type="entry name" value="ExbB/TolQ_transport"/>
</dbReference>
<evidence type="ECO:0000256" key="7">
    <source>
        <dbReference type="SAM" id="MobiDB-lite"/>
    </source>
</evidence>
<evidence type="ECO:0000313" key="11">
    <source>
        <dbReference type="Proteomes" id="UP000244384"/>
    </source>
</evidence>
<sequence>MVPRQTAPTQETCMSDKIYDIIFRIAEVLELPVVILTLLALAVALVEVGALITELFKRRRRTFSALAKAGASARRAVDEGRMDEASALLQTVAWSSPVGKAFKVLVGAVDKPGADTRIAKELADFDFGRQARLSRTRLLVRLGPALGLMGTLIPLAPALDGLARGDVDALTDNLRLAFSITVLGILIGVISLALSLLRERLYGQDFSDLEYVAAILTDDGSAAASIAQNSRTVPAASTTPAHPATTSETVSLPPLVPPAPPAAPASSGGTEYSS</sequence>
<dbReference type="InterPro" id="IPR002898">
    <property type="entry name" value="MotA_ExbB_proton_chnl"/>
</dbReference>
<dbReference type="GO" id="GO:0017038">
    <property type="term" value="P:protein import"/>
    <property type="evidence" value="ECO:0007669"/>
    <property type="project" value="TreeGrafter"/>
</dbReference>
<feature type="transmembrane region" description="Helical" evidence="8">
    <location>
        <begin position="138"/>
        <end position="156"/>
    </location>
</feature>
<evidence type="ECO:0000259" key="9">
    <source>
        <dbReference type="Pfam" id="PF01618"/>
    </source>
</evidence>
<evidence type="ECO:0000256" key="8">
    <source>
        <dbReference type="SAM" id="Phobius"/>
    </source>
</evidence>
<dbReference type="GO" id="GO:0005886">
    <property type="term" value="C:plasma membrane"/>
    <property type="evidence" value="ECO:0007669"/>
    <property type="project" value="UniProtKB-SubCell"/>
</dbReference>
<feature type="domain" description="MotA/TolQ/ExbB proton channel" evidence="9">
    <location>
        <begin position="130"/>
        <end position="195"/>
    </location>
</feature>
<feature type="compositionally biased region" description="Low complexity" evidence="7">
    <location>
        <begin position="234"/>
        <end position="253"/>
    </location>
</feature>
<evidence type="ECO:0000256" key="1">
    <source>
        <dbReference type="ARBA" id="ARBA00004651"/>
    </source>
</evidence>
<organism evidence="10 11">
    <name type="scientific">Aeromicrobium chenweiae</name>
    <dbReference type="NCBI Taxonomy" id="2079793"/>
    <lineage>
        <taxon>Bacteria</taxon>
        <taxon>Bacillati</taxon>
        <taxon>Actinomycetota</taxon>
        <taxon>Actinomycetes</taxon>
        <taxon>Propionibacteriales</taxon>
        <taxon>Nocardioidaceae</taxon>
        <taxon>Aeromicrobium</taxon>
    </lineage>
</organism>
<protein>
    <recommendedName>
        <fullName evidence="9">MotA/TolQ/ExbB proton channel domain-containing protein</fullName>
    </recommendedName>
</protein>
<comment type="similarity">
    <text evidence="6">Belongs to the exbB/tolQ family.</text>
</comment>
<name>A0A2S0WJC9_9ACTN</name>
<feature type="transmembrane region" description="Helical" evidence="8">
    <location>
        <begin position="176"/>
        <end position="197"/>
    </location>
</feature>
<dbReference type="EMBL" id="CP026952">
    <property type="protein sequence ID" value="AWB91392.1"/>
    <property type="molecule type" value="Genomic_DNA"/>
</dbReference>
<dbReference type="PANTHER" id="PTHR30625:SF3">
    <property type="entry name" value="TOL-PAL SYSTEM PROTEIN TOLQ"/>
    <property type="match status" value="1"/>
</dbReference>